<dbReference type="InterPro" id="IPR047724">
    <property type="entry name" value="Streptophobe"/>
</dbReference>
<proteinExistence type="predicted"/>
<reference evidence="4" key="1">
    <citation type="journal article" date="2019" name="Int. J. Syst. Evol. Microbiol.">
        <title>The Global Catalogue of Microorganisms (GCM) 10K type strain sequencing project: providing services to taxonomists for standard genome sequencing and annotation.</title>
        <authorList>
            <consortium name="The Broad Institute Genomics Platform"/>
            <consortium name="The Broad Institute Genome Sequencing Center for Infectious Disease"/>
            <person name="Wu L."/>
            <person name="Ma J."/>
        </authorList>
    </citation>
    <scope>NUCLEOTIDE SEQUENCE [LARGE SCALE GENOMIC DNA]</scope>
    <source>
        <strain evidence="4">JCM 15478</strain>
    </source>
</reference>
<feature type="transmembrane region" description="Helical" evidence="2">
    <location>
        <begin position="20"/>
        <end position="46"/>
    </location>
</feature>
<name>A0ABP5HPG9_9ACTN</name>
<accession>A0ABP5HPG9</accession>
<evidence type="ECO:0000313" key="3">
    <source>
        <dbReference type="EMBL" id="GAA2081245.1"/>
    </source>
</evidence>
<keyword evidence="2" id="KW-1133">Transmembrane helix</keyword>
<protein>
    <submittedName>
        <fullName evidence="3">Streptophobe family protein</fullName>
    </submittedName>
</protein>
<dbReference type="EMBL" id="BAAAPE010000010">
    <property type="protein sequence ID" value="GAA2081245.1"/>
    <property type="molecule type" value="Genomic_DNA"/>
</dbReference>
<feature type="transmembrane region" description="Helical" evidence="2">
    <location>
        <begin position="95"/>
        <end position="113"/>
    </location>
</feature>
<feature type="transmembrane region" description="Helical" evidence="2">
    <location>
        <begin position="431"/>
        <end position="456"/>
    </location>
</feature>
<dbReference type="Proteomes" id="UP001500016">
    <property type="component" value="Unassembled WGS sequence"/>
</dbReference>
<feature type="transmembrane region" description="Helical" evidence="2">
    <location>
        <begin position="379"/>
        <end position="403"/>
    </location>
</feature>
<organism evidence="3 4">
    <name type="scientific">Streptomyces albiaxialis</name>
    <dbReference type="NCBI Taxonomy" id="329523"/>
    <lineage>
        <taxon>Bacteria</taxon>
        <taxon>Bacillati</taxon>
        <taxon>Actinomycetota</taxon>
        <taxon>Actinomycetes</taxon>
        <taxon>Kitasatosporales</taxon>
        <taxon>Streptomycetaceae</taxon>
        <taxon>Streptomyces</taxon>
    </lineage>
</organism>
<feature type="transmembrane region" description="Helical" evidence="2">
    <location>
        <begin position="251"/>
        <end position="275"/>
    </location>
</feature>
<keyword evidence="4" id="KW-1185">Reference proteome</keyword>
<evidence type="ECO:0000256" key="1">
    <source>
        <dbReference type="SAM" id="MobiDB-lite"/>
    </source>
</evidence>
<gene>
    <name evidence="3" type="ORF">GCM10009801_40020</name>
</gene>
<feature type="region of interest" description="Disordered" evidence="1">
    <location>
        <begin position="496"/>
        <end position="566"/>
    </location>
</feature>
<dbReference type="RefSeq" id="WP_344530038.1">
    <property type="nucleotide sequence ID" value="NZ_BAAAPE010000010.1"/>
</dbReference>
<evidence type="ECO:0000256" key="2">
    <source>
        <dbReference type="SAM" id="Phobius"/>
    </source>
</evidence>
<comment type="caution">
    <text evidence="3">The sequence shown here is derived from an EMBL/GenBank/DDBJ whole genome shotgun (WGS) entry which is preliminary data.</text>
</comment>
<feature type="compositionally biased region" description="Basic and acidic residues" evidence="1">
    <location>
        <begin position="554"/>
        <end position="566"/>
    </location>
</feature>
<feature type="transmembrane region" description="Helical" evidence="2">
    <location>
        <begin position="53"/>
        <end position="75"/>
    </location>
</feature>
<evidence type="ECO:0000313" key="4">
    <source>
        <dbReference type="Proteomes" id="UP001500016"/>
    </source>
</evidence>
<sequence>MHTVAHEDRAPAPASPRLPLAGILLTSLAAVGWSLLGMTGVAALGLHLLDADAAGSLGALTAAAVALAVGGSVVPDGDVRVFGLQGAEADAALDVMPLGVALTGALLLALVFLRGLRGARVRGPLRRGELVARTGTTLVLFTASLGALAWAGRSTVTIDGSALGADELRGKVEDELGGGVLGDIGGGFLDRVGDLARAKADVGFRVELLPTVLTGACWAAGVLLVALAASRFTPLPPGRFWDGVHRTVRPAASAFTQVALVTVVAGLAAAAYAAVGDPHPRRVLGAALVGAPNGTWTGMPLGLFVGWSGHSSGAMSRLLPDPLDDVMRRAEGGGVTVRDLAELDGRVWLLVVAAVLAMLTAGVLTAARTPRRGARALPFAVRCGLRLGIVTGLAWPLLVWVTALSADAGLSVLGVDAYGAGIEMRGSVTEALLLGCAWGALAGFAGALLACATGAAGRHASVYAMGPGAVTESTAGRAGGTYDASRTYPSIAYERGPYWPPAGPRGSGEGQPNPYRRQAEGRSPYTEPTVDGETLRPPARPEPPPPGPPPPGAGRDRREPPEDGRR</sequence>
<feature type="transmembrane region" description="Helical" evidence="2">
    <location>
        <begin position="208"/>
        <end position="230"/>
    </location>
</feature>
<feature type="compositionally biased region" description="Pro residues" evidence="1">
    <location>
        <begin position="538"/>
        <end position="552"/>
    </location>
</feature>
<dbReference type="NCBIfam" id="NF038391">
    <property type="entry name" value="streptophobe"/>
    <property type="match status" value="1"/>
</dbReference>
<feature type="transmembrane region" description="Helical" evidence="2">
    <location>
        <begin position="347"/>
        <end position="367"/>
    </location>
</feature>
<keyword evidence="2" id="KW-0812">Transmembrane</keyword>
<keyword evidence="2" id="KW-0472">Membrane</keyword>